<organism evidence="1 2">
    <name type="scientific">Flavobacterium saccharophilum</name>
    <dbReference type="NCBI Taxonomy" id="29534"/>
    <lineage>
        <taxon>Bacteria</taxon>
        <taxon>Pseudomonadati</taxon>
        <taxon>Bacteroidota</taxon>
        <taxon>Flavobacteriia</taxon>
        <taxon>Flavobacteriales</taxon>
        <taxon>Flavobacteriaceae</taxon>
        <taxon>Flavobacterium</taxon>
    </lineage>
</organism>
<protein>
    <recommendedName>
        <fullName evidence="3">Metal-dependent hydrolase, beta-lactamase superfamily II</fullName>
    </recommendedName>
</protein>
<sequence>MAEVYKVVTTLYAYVYKSIGTDGKPKSKNNTILMGSFVKVLAEENGNWQKIYAFSKEGWIDKNCIGLSPSLKCFYVDVGQGDGALIEVGNDENGLKIIIDGGPNDNLSNYLSKWQYKYYFDKNKKVHLDYIFISHFDKDHYQGLIDIINDDHYTIGTIYHNGIAKFNDAKVNFPKLEYNTELGKKSKQGTEYFLETSFTTLAEFNALKLKGGMLDLQEKFLAAVNNATSQGRLTNFERLDHTSVIPPKLINNKNFKIEVLGPVTSQINNKLAYKYFDDEAHTINGHSLVLKITYGNRSFLYGGDLNIPAEEHLLEHYNPLNPFEVDVAKSCHHGASEFTTDFMEKVNPYATVISSGDNETYSHPRADAIGCAGKYTKSKRPLVFSTELARSTDSTNRIKYGMINLRCDGDNIIMAQMKEAVSSGSVWDLYEEIHFNPSI</sequence>
<dbReference type="Proteomes" id="UP000184121">
    <property type="component" value="Unassembled WGS sequence"/>
</dbReference>
<proteinExistence type="predicted"/>
<gene>
    <name evidence="1" type="ORF">SAMN05444366_3078</name>
</gene>
<dbReference type="PANTHER" id="PTHR30619:SF1">
    <property type="entry name" value="RECOMBINATION PROTEIN 2"/>
    <property type="match status" value="1"/>
</dbReference>
<dbReference type="STRING" id="29534.SAMN05444366_3078"/>
<evidence type="ECO:0000313" key="2">
    <source>
        <dbReference type="Proteomes" id="UP000184121"/>
    </source>
</evidence>
<evidence type="ECO:0000313" key="1">
    <source>
        <dbReference type="EMBL" id="SHM37619.1"/>
    </source>
</evidence>
<dbReference type="AlphaFoldDB" id="A0A1M7IAE1"/>
<dbReference type="OrthoDB" id="9761531at2"/>
<dbReference type="RefSeq" id="WP_072973792.1">
    <property type="nucleotide sequence ID" value="NZ_FRBY01000004.1"/>
</dbReference>
<dbReference type="SUPFAM" id="SSF56281">
    <property type="entry name" value="Metallo-hydrolase/oxidoreductase"/>
    <property type="match status" value="1"/>
</dbReference>
<keyword evidence="2" id="KW-1185">Reference proteome</keyword>
<dbReference type="InterPro" id="IPR036866">
    <property type="entry name" value="RibonucZ/Hydroxyglut_hydro"/>
</dbReference>
<name>A0A1M7IAE1_9FLAO</name>
<dbReference type="PANTHER" id="PTHR30619">
    <property type="entry name" value="DNA INTERNALIZATION/COMPETENCE PROTEIN COMEC/REC2"/>
    <property type="match status" value="1"/>
</dbReference>
<evidence type="ECO:0008006" key="3">
    <source>
        <dbReference type="Google" id="ProtNLM"/>
    </source>
</evidence>
<reference evidence="2" key="1">
    <citation type="submission" date="2016-11" db="EMBL/GenBank/DDBJ databases">
        <authorList>
            <person name="Varghese N."/>
            <person name="Submissions S."/>
        </authorList>
    </citation>
    <scope>NUCLEOTIDE SEQUENCE [LARGE SCALE GENOMIC DNA]</scope>
    <source>
        <strain evidence="2">DSM 1811</strain>
    </source>
</reference>
<dbReference type="EMBL" id="FRBY01000004">
    <property type="protein sequence ID" value="SHM37619.1"/>
    <property type="molecule type" value="Genomic_DNA"/>
</dbReference>
<dbReference type="Gene3D" id="3.60.15.10">
    <property type="entry name" value="Ribonuclease Z/Hydroxyacylglutathione hydrolase-like"/>
    <property type="match status" value="1"/>
</dbReference>
<accession>A0A1M7IAE1</accession>
<dbReference type="InterPro" id="IPR052159">
    <property type="entry name" value="Competence_DNA_uptake"/>
</dbReference>